<reference evidence="7" key="1">
    <citation type="submission" date="2009-01" db="EMBL/GenBank/DDBJ databases">
        <title>Complete sequence of chromosome Cyanothece sp. PCC 7425.</title>
        <authorList>
            <consortium name="US DOE Joint Genome Institute"/>
            <person name="Lucas S."/>
            <person name="Copeland A."/>
            <person name="Lapidus A."/>
            <person name="Glavina del Rio T."/>
            <person name="Dalin E."/>
            <person name="Tice H."/>
            <person name="Bruce D."/>
            <person name="Goodwin L."/>
            <person name="Pitluck S."/>
            <person name="Sims D."/>
            <person name="Meineke L."/>
            <person name="Brettin T."/>
            <person name="Detter J.C."/>
            <person name="Han C."/>
            <person name="Larimer F."/>
            <person name="Land M."/>
            <person name="Hauser L."/>
            <person name="Kyrpides N."/>
            <person name="Ovchinnikova G."/>
            <person name="Liberton M."/>
            <person name="Stoeckel J."/>
            <person name="Banerjee A."/>
            <person name="Singh A."/>
            <person name="Page L."/>
            <person name="Sato H."/>
            <person name="Zhao L."/>
            <person name="Sherman L."/>
            <person name="Pakrasi H."/>
            <person name="Richardson P."/>
        </authorList>
    </citation>
    <scope>NUCLEOTIDE SEQUENCE</scope>
    <source>
        <strain evidence="7">PCC 7425</strain>
    </source>
</reference>
<feature type="chain" id="PRO_5002873789" evidence="5">
    <location>
        <begin position="26"/>
        <end position="351"/>
    </location>
</feature>
<evidence type="ECO:0000259" key="6">
    <source>
        <dbReference type="PROSITE" id="PS50983"/>
    </source>
</evidence>
<dbReference type="PROSITE" id="PS51257">
    <property type="entry name" value="PROKAR_LIPOPROTEIN"/>
    <property type="match status" value="1"/>
</dbReference>
<sequence>MSCRRMLPLGLGGLALVLTSCWANLQPDRSAPGPSSSTAALRGAGPACQLVRHDAGATRLCGQPRRIAALSPHMLDVLLALNLQPVGYAEVDYFDLGERNAPVQAIPYLGERVTSQPINVGSRENPSLEVLVKLKPDLILREYPENYALMAQIAPTLVLRSTEKDQWQRNLRTIAQSVGREPQAEQVITHYQQRLTTLRQEMAELAKTRSLLVISSGGLSQGISIVDEDIQGGRILTELGFRLVTADASSGLSLGNDATYSIEVLSQLKADIIIVLASNGKSVASLRQEWQQTPLLKTLPAYQRGSIHFVDTQLWARIRGPIAAELILQQIRQILLPEQKMGKVLKSATRR</sequence>
<dbReference type="GO" id="GO:0030288">
    <property type="term" value="C:outer membrane-bounded periplasmic space"/>
    <property type="evidence" value="ECO:0007669"/>
    <property type="project" value="TreeGrafter"/>
</dbReference>
<dbReference type="CDD" id="cd01146">
    <property type="entry name" value="FhuD"/>
    <property type="match status" value="1"/>
</dbReference>
<dbReference type="AlphaFoldDB" id="B8HX80"/>
<comment type="subcellular location">
    <subcellularLocation>
        <location evidence="1">Cell envelope</location>
    </subcellularLocation>
</comment>
<accession>B8HX80</accession>
<keyword evidence="4 5" id="KW-0732">Signal</keyword>
<dbReference type="KEGG" id="cyn:Cyan7425_2413"/>
<dbReference type="STRING" id="395961.Cyan7425_2413"/>
<proteinExistence type="inferred from homology"/>
<feature type="domain" description="Fe/B12 periplasmic-binding" evidence="6">
    <location>
        <begin position="66"/>
        <end position="339"/>
    </location>
</feature>
<feature type="signal peptide" evidence="5">
    <location>
        <begin position="1"/>
        <end position="25"/>
    </location>
</feature>
<evidence type="ECO:0000256" key="5">
    <source>
        <dbReference type="SAM" id="SignalP"/>
    </source>
</evidence>
<dbReference type="SUPFAM" id="SSF53807">
    <property type="entry name" value="Helical backbone' metal receptor"/>
    <property type="match status" value="1"/>
</dbReference>
<dbReference type="EMBL" id="CP001344">
    <property type="protein sequence ID" value="ACL44771.1"/>
    <property type="molecule type" value="Genomic_DNA"/>
</dbReference>
<dbReference type="PROSITE" id="PS50983">
    <property type="entry name" value="FE_B12_PBP"/>
    <property type="match status" value="1"/>
</dbReference>
<evidence type="ECO:0000313" key="7">
    <source>
        <dbReference type="EMBL" id="ACL44771.1"/>
    </source>
</evidence>
<comment type="similarity">
    <text evidence="2">Belongs to the bacterial solute-binding protein 8 family.</text>
</comment>
<dbReference type="eggNOG" id="COG0614">
    <property type="taxonomic scope" value="Bacteria"/>
</dbReference>
<dbReference type="InterPro" id="IPR002491">
    <property type="entry name" value="ABC_transptr_periplasmic_BD"/>
</dbReference>
<dbReference type="PANTHER" id="PTHR30532:SF24">
    <property type="entry name" value="FERRIC ENTEROBACTIN-BINDING PERIPLASMIC PROTEIN FEPB"/>
    <property type="match status" value="1"/>
</dbReference>
<dbReference type="InterPro" id="IPR051313">
    <property type="entry name" value="Bact_iron-sidero_bind"/>
</dbReference>
<dbReference type="Gene3D" id="3.40.50.1980">
    <property type="entry name" value="Nitrogenase molybdenum iron protein domain"/>
    <property type="match status" value="2"/>
</dbReference>
<name>B8HX80_CYAP4</name>
<dbReference type="PANTHER" id="PTHR30532">
    <property type="entry name" value="IRON III DICITRATE-BINDING PERIPLASMIC PROTEIN"/>
    <property type="match status" value="1"/>
</dbReference>
<evidence type="ECO:0000256" key="3">
    <source>
        <dbReference type="ARBA" id="ARBA00022448"/>
    </source>
</evidence>
<organism evidence="7">
    <name type="scientific">Cyanothece sp. (strain PCC 7425 / ATCC 29141)</name>
    <dbReference type="NCBI Taxonomy" id="395961"/>
    <lineage>
        <taxon>Bacteria</taxon>
        <taxon>Bacillati</taxon>
        <taxon>Cyanobacteriota</taxon>
        <taxon>Cyanophyceae</taxon>
        <taxon>Gomontiellales</taxon>
        <taxon>Cyanothecaceae</taxon>
        <taxon>Cyanothece</taxon>
    </lineage>
</organism>
<keyword evidence="3" id="KW-0813">Transport</keyword>
<evidence type="ECO:0000256" key="2">
    <source>
        <dbReference type="ARBA" id="ARBA00008814"/>
    </source>
</evidence>
<protein>
    <submittedName>
        <fullName evidence="7">Periplasmic binding protein</fullName>
    </submittedName>
</protein>
<evidence type="ECO:0000256" key="1">
    <source>
        <dbReference type="ARBA" id="ARBA00004196"/>
    </source>
</evidence>
<dbReference type="OrthoDB" id="61776at2"/>
<dbReference type="GO" id="GO:1901678">
    <property type="term" value="P:iron coordination entity transport"/>
    <property type="evidence" value="ECO:0007669"/>
    <property type="project" value="UniProtKB-ARBA"/>
</dbReference>
<dbReference type="Pfam" id="PF01497">
    <property type="entry name" value="Peripla_BP_2"/>
    <property type="match status" value="1"/>
</dbReference>
<evidence type="ECO:0000256" key="4">
    <source>
        <dbReference type="ARBA" id="ARBA00022729"/>
    </source>
</evidence>
<dbReference type="HOGENOM" id="CLU_038034_0_2_3"/>
<gene>
    <name evidence="7" type="ordered locus">Cyan7425_2413</name>
</gene>